<evidence type="ECO:0000313" key="3">
    <source>
        <dbReference type="Proteomes" id="UP000224006"/>
    </source>
</evidence>
<dbReference type="VEuPathDB" id="ToxoDB:BESB_012480"/>
<evidence type="ECO:0000256" key="1">
    <source>
        <dbReference type="SAM" id="MobiDB-lite"/>
    </source>
</evidence>
<dbReference type="RefSeq" id="XP_029216645.1">
    <property type="nucleotide sequence ID" value="XM_029359978.1"/>
</dbReference>
<name>A0A2A9M9N4_BESBE</name>
<proteinExistence type="predicted"/>
<dbReference type="KEGG" id="bbes:BESB_012480"/>
<accession>A0A2A9M9N4</accession>
<sequence>MSGCAKHLSLFVSATFPASRVTRARAPGTPVAYVNLIATGSAPSLVFPFSLCFLPLSGPPSQGCSPQRRRTVPPLSPHLASPPSNRALQVRVGFSSRLSPGTSPPHTAMQKRGRGGDESAGRPRGGNFWRSQGPNCAGDPQHPSQGVGSPGGGRAFYGVERSDTARAWGDSRREHVPHPRRTPATGASPPEVSGSRILAPRGTRLRRLVADRTLRRRIYDFAEQARFQGEERR</sequence>
<evidence type="ECO:0000313" key="2">
    <source>
        <dbReference type="EMBL" id="PFH32636.1"/>
    </source>
</evidence>
<keyword evidence="3" id="KW-1185">Reference proteome</keyword>
<reference evidence="2 3" key="1">
    <citation type="submission" date="2017-09" db="EMBL/GenBank/DDBJ databases">
        <title>Genome sequencing of Besnoitia besnoiti strain Bb-Ger1.</title>
        <authorList>
            <person name="Schares G."/>
            <person name="Venepally P."/>
            <person name="Lorenzi H.A."/>
        </authorList>
    </citation>
    <scope>NUCLEOTIDE SEQUENCE [LARGE SCALE GENOMIC DNA]</scope>
    <source>
        <strain evidence="2 3">Bb-Ger1</strain>
    </source>
</reference>
<comment type="caution">
    <text evidence="2">The sequence shown here is derived from an EMBL/GenBank/DDBJ whole genome shotgun (WGS) entry which is preliminary data.</text>
</comment>
<dbReference type="EMBL" id="NWUJ01000010">
    <property type="protein sequence ID" value="PFH32636.1"/>
    <property type="molecule type" value="Genomic_DNA"/>
</dbReference>
<feature type="compositionally biased region" description="Basic and acidic residues" evidence="1">
    <location>
        <begin position="160"/>
        <end position="177"/>
    </location>
</feature>
<organism evidence="2 3">
    <name type="scientific">Besnoitia besnoiti</name>
    <name type="common">Apicomplexan protozoan</name>
    <dbReference type="NCBI Taxonomy" id="94643"/>
    <lineage>
        <taxon>Eukaryota</taxon>
        <taxon>Sar</taxon>
        <taxon>Alveolata</taxon>
        <taxon>Apicomplexa</taxon>
        <taxon>Conoidasida</taxon>
        <taxon>Coccidia</taxon>
        <taxon>Eucoccidiorida</taxon>
        <taxon>Eimeriorina</taxon>
        <taxon>Sarcocystidae</taxon>
        <taxon>Besnoitia</taxon>
    </lineage>
</organism>
<gene>
    <name evidence="2" type="ORF">BESB_012480</name>
</gene>
<dbReference type="Proteomes" id="UP000224006">
    <property type="component" value="Chromosome IX"/>
</dbReference>
<feature type="region of interest" description="Disordered" evidence="1">
    <location>
        <begin position="60"/>
        <end position="199"/>
    </location>
</feature>
<dbReference type="AlphaFoldDB" id="A0A2A9M9N4"/>
<dbReference type="GeneID" id="40306310"/>
<feature type="compositionally biased region" description="Polar residues" evidence="1">
    <location>
        <begin position="96"/>
        <end position="105"/>
    </location>
</feature>
<protein>
    <submittedName>
        <fullName evidence="2">Uncharacterized protein</fullName>
    </submittedName>
</protein>